<keyword evidence="3" id="KW-1185">Reference proteome</keyword>
<name>A0AAE0FJK8_9CHLO</name>
<reference evidence="2 3" key="1">
    <citation type="journal article" date="2015" name="Genome Biol. Evol.">
        <title>Comparative Genomics of a Bacterivorous Green Alga Reveals Evolutionary Causalities and Consequences of Phago-Mixotrophic Mode of Nutrition.</title>
        <authorList>
            <person name="Burns J.A."/>
            <person name="Paasch A."/>
            <person name="Narechania A."/>
            <person name="Kim E."/>
        </authorList>
    </citation>
    <scope>NUCLEOTIDE SEQUENCE [LARGE SCALE GENOMIC DNA]</scope>
    <source>
        <strain evidence="2 3">PLY_AMNH</strain>
    </source>
</reference>
<organism evidence="2 3">
    <name type="scientific">Cymbomonas tetramitiformis</name>
    <dbReference type="NCBI Taxonomy" id="36881"/>
    <lineage>
        <taxon>Eukaryota</taxon>
        <taxon>Viridiplantae</taxon>
        <taxon>Chlorophyta</taxon>
        <taxon>Pyramimonadophyceae</taxon>
        <taxon>Pyramimonadales</taxon>
        <taxon>Pyramimonadaceae</taxon>
        <taxon>Cymbomonas</taxon>
    </lineage>
</organism>
<accession>A0AAE0FJK8</accession>
<feature type="non-terminal residue" evidence="2">
    <location>
        <position position="1"/>
    </location>
</feature>
<protein>
    <submittedName>
        <fullName evidence="2">Uncharacterized protein</fullName>
    </submittedName>
</protein>
<dbReference type="EMBL" id="LGRX02017228">
    <property type="protein sequence ID" value="KAK3261011.1"/>
    <property type="molecule type" value="Genomic_DNA"/>
</dbReference>
<dbReference type="Proteomes" id="UP001190700">
    <property type="component" value="Unassembled WGS sequence"/>
</dbReference>
<sequence>QMNWTKVACVNDDSLYGMDFGRAIVDVSMELNDFEVEDFLFKRNNLTSAEEAVALAVGATLVMPSSKCPCATVGTSSLLGEVAVLGRAGGQGAHGGRWRSAARGAEKEEEGPPPLQECLLPAPVE</sequence>
<gene>
    <name evidence="2" type="ORF">CYMTET_30063</name>
</gene>
<comment type="caution">
    <text evidence="2">The sequence shown here is derived from an EMBL/GenBank/DDBJ whole genome shotgun (WGS) entry which is preliminary data.</text>
</comment>
<evidence type="ECO:0000256" key="1">
    <source>
        <dbReference type="SAM" id="MobiDB-lite"/>
    </source>
</evidence>
<feature type="region of interest" description="Disordered" evidence="1">
    <location>
        <begin position="88"/>
        <end position="125"/>
    </location>
</feature>
<proteinExistence type="predicted"/>
<evidence type="ECO:0000313" key="2">
    <source>
        <dbReference type="EMBL" id="KAK3261011.1"/>
    </source>
</evidence>
<evidence type="ECO:0000313" key="3">
    <source>
        <dbReference type="Proteomes" id="UP001190700"/>
    </source>
</evidence>
<dbReference type="AlphaFoldDB" id="A0AAE0FJK8"/>